<name>A0A699KF19_TANCI</name>
<gene>
    <name evidence="2" type="ORF">Tci_663372</name>
</gene>
<feature type="region of interest" description="Disordered" evidence="1">
    <location>
        <begin position="1"/>
        <end position="44"/>
    </location>
</feature>
<protein>
    <submittedName>
        <fullName evidence="2">Uncharacterized protein</fullName>
    </submittedName>
</protein>
<organism evidence="2">
    <name type="scientific">Tanacetum cinerariifolium</name>
    <name type="common">Dalmatian daisy</name>
    <name type="synonym">Chrysanthemum cinerariifolium</name>
    <dbReference type="NCBI Taxonomy" id="118510"/>
    <lineage>
        <taxon>Eukaryota</taxon>
        <taxon>Viridiplantae</taxon>
        <taxon>Streptophyta</taxon>
        <taxon>Embryophyta</taxon>
        <taxon>Tracheophyta</taxon>
        <taxon>Spermatophyta</taxon>
        <taxon>Magnoliopsida</taxon>
        <taxon>eudicotyledons</taxon>
        <taxon>Gunneridae</taxon>
        <taxon>Pentapetalae</taxon>
        <taxon>asterids</taxon>
        <taxon>campanulids</taxon>
        <taxon>Asterales</taxon>
        <taxon>Asteraceae</taxon>
        <taxon>Asteroideae</taxon>
        <taxon>Anthemideae</taxon>
        <taxon>Anthemidinae</taxon>
        <taxon>Tanacetum</taxon>
    </lineage>
</organism>
<accession>A0A699KF19</accession>
<reference evidence="2" key="1">
    <citation type="journal article" date="2019" name="Sci. Rep.">
        <title>Draft genome of Tanacetum cinerariifolium, the natural source of mosquito coil.</title>
        <authorList>
            <person name="Yamashiro T."/>
            <person name="Shiraishi A."/>
            <person name="Satake H."/>
            <person name="Nakayama K."/>
        </authorList>
    </citation>
    <scope>NUCLEOTIDE SEQUENCE</scope>
</reference>
<proteinExistence type="predicted"/>
<evidence type="ECO:0000313" key="2">
    <source>
        <dbReference type="EMBL" id="GFA91400.1"/>
    </source>
</evidence>
<sequence length="134" mass="15598">RKQWLCQSESEELSDDYDDENDEDNDGDYSSAVSRDSEHASKKKVPIDNIDAISKQRQVWNGLISLPGLGLCRSFEPFKSTFWTPFSTSYNLFQIIPKKSRKNRKARERWEEDDTRINLSVMAQPTNKKSITDF</sequence>
<feature type="compositionally biased region" description="Acidic residues" evidence="1">
    <location>
        <begin position="9"/>
        <end position="27"/>
    </location>
</feature>
<comment type="caution">
    <text evidence="2">The sequence shown here is derived from an EMBL/GenBank/DDBJ whole genome shotgun (WGS) entry which is preliminary data.</text>
</comment>
<dbReference type="AlphaFoldDB" id="A0A699KF19"/>
<dbReference type="EMBL" id="BKCJ010513120">
    <property type="protein sequence ID" value="GFA91400.1"/>
    <property type="molecule type" value="Genomic_DNA"/>
</dbReference>
<feature type="non-terminal residue" evidence="2">
    <location>
        <position position="1"/>
    </location>
</feature>
<evidence type="ECO:0000256" key="1">
    <source>
        <dbReference type="SAM" id="MobiDB-lite"/>
    </source>
</evidence>